<dbReference type="GO" id="GO:0005886">
    <property type="term" value="C:plasma membrane"/>
    <property type="evidence" value="ECO:0007669"/>
    <property type="project" value="TreeGrafter"/>
</dbReference>
<keyword evidence="2" id="KW-0524">Neurogenesis</keyword>
<gene>
    <name evidence="6" type="ORF">FBUS_06267</name>
</gene>
<comment type="caution">
    <text evidence="3">Lacks conserved residue(s) required for the propagation of feature annotation.</text>
</comment>
<dbReference type="OrthoDB" id="6258003at2759"/>
<dbReference type="SUPFAM" id="SSF103575">
    <property type="entry name" value="Plexin repeat"/>
    <property type="match status" value="1"/>
</dbReference>
<evidence type="ECO:0000313" key="7">
    <source>
        <dbReference type="Proteomes" id="UP000728185"/>
    </source>
</evidence>
<dbReference type="Pfam" id="PF01403">
    <property type="entry name" value="Sema"/>
    <property type="match status" value="1"/>
</dbReference>
<evidence type="ECO:0000256" key="4">
    <source>
        <dbReference type="SAM" id="MobiDB-lite"/>
    </source>
</evidence>
<feature type="compositionally biased region" description="Polar residues" evidence="4">
    <location>
        <begin position="979"/>
        <end position="1000"/>
    </location>
</feature>
<feature type="compositionally biased region" description="Basic and acidic residues" evidence="4">
    <location>
        <begin position="873"/>
        <end position="885"/>
    </location>
</feature>
<dbReference type="Gene3D" id="2.130.10.10">
    <property type="entry name" value="YVTN repeat-like/Quinoprotein amine dehydrogenase"/>
    <property type="match status" value="1"/>
</dbReference>
<dbReference type="GO" id="GO:0045499">
    <property type="term" value="F:chemorepellent activity"/>
    <property type="evidence" value="ECO:0007669"/>
    <property type="project" value="TreeGrafter"/>
</dbReference>
<keyword evidence="7" id="KW-1185">Reference proteome</keyword>
<evidence type="ECO:0000259" key="5">
    <source>
        <dbReference type="PROSITE" id="PS51004"/>
    </source>
</evidence>
<reference evidence="6" key="1">
    <citation type="submission" date="2019-05" db="EMBL/GenBank/DDBJ databases">
        <title>Annotation for the trematode Fasciolopsis buski.</title>
        <authorList>
            <person name="Choi Y.-J."/>
        </authorList>
    </citation>
    <scope>NUCLEOTIDE SEQUENCE</scope>
    <source>
        <strain evidence="6">HT</strain>
        <tissue evidence="6">Whole worm</tissue>
    </source>
</reference>
<protein>
    <recommendedName>
        <fullName evidence="5">Sema domain-containing protein</fullName>
    </recommendedName>
</protein>
<dbReference type="GO" id="GO:0030335">
    <property type="term" value="P:positive regulation of cell migration"/>
    <property type="evidence" value="ECO:0007669"/>
    <property type="project" value="TreeGrafter"/>
</dbReference>
<dbReference type="InterPro" id="IPR036352">
    <property type="entry name" value="Semap_dom_sf"/>
</dbReference>
<dbReference type="SUPFAM" id="SSF82895">
    <property type="entry name" value="TSP-1 type 1 repeat"/>
    <property type="match status" value="1"/>
</dbReference>
<dbReference type="AlphaFoldDB" id="A0A8E0S3C1"/>
<dbReference type="PROSITE" id="PS51004">
    <property type="entry name" value="SEMA"/>
    <property type="match status" value="1"/>
</dbReference>
<dbReference type="Proteomes" id="UP000728185">
    <property type="component" value="Unassembled WGS sequence"/>
</dbReference>
<comment type="caution">
    <text evidence="6">The sequence shown here is derived from an EMBL/GenBank/DDBJ whole genome shotgun (WGS) entry which is preliminary data.</text>
</comment>
<dbReference type="InterPro" id="IPR027231">
    <property type="entry name" value="Semaphorin"/>
</dbReference>
<dbReference type="PANTHER" id="PTHR11036">
    <property type="entry name" value="SEMAPHORIN"/>
    <property type="match status" value="1"/>
</dbReference>
<proteinExistence type="predicted"/>
<evidence type="ECO:0000256" key="3">
    <source>
        <dbReference type="PROSITE-ProRule" id="PRU00352"/>
    </source>
</evidence>
<dbReference type="PANTHER" id="PTHR11036:SF127">
    <property type="entry name" value="SEMAPHORIN-1A"/>
    <property type="match status" value="1"/>
</dbReference>
<accession>A0A8E0S3C1</accession>
<feature type="region of interest" description="Disordered" evidence="4">
    <location>
        <begin position="866"/>
        <end position="1041"/>
    </location>
</feature>
<comment type="subcellular location">
    <subcellularLocation>
        <location evidence="1">Membrane</location>
        <topology evidence="1">Single-pass membrane protein</topology>
    </subcellularLocation>
</comment>
<feature type="domain" description="Sema" evidence="5">
    <location>
        <begin position="1"/>
        <end position="416"/>
    </location>
</feature>
<evidence type="ECO:0000256" key="1">
    <source>
        <dbReference type="ARBA" id="ARBA00004167"/>
    </source>
</evidence>
<dbReference type="PRINTS" id="PR01705">
    <property type="entry name" value="TSP1REPEAT"/>
</dbReference>
<feature type="compositionally biased region" description="Polar residues" evidence="4">
    <location>
        <begin position="941"/>
        <end position="957"/>
    </location>
</feature>
<evidence type="ECO:0000256" key="2">
    <source>
        <dbReference type="ARBA" id="ARBA00022902"/>
    </source>
</evidence>
<dbReference type="EMBL" id="LUCM01000501">
    <property type="protein sequence ID" value="KAA0200475.1"/>
    <property type="molecule type" value="Genomic_DNA"/>
</dbReference>
<dbReference type="InterPro" id="IPR000884">
    <property type="entry name" value="TSP1_rpt"/>
</dbReference>
<dbReference type="SUPFAM" id="SSF101912">
    <property type="entry name" value="Sema domain"/>
    <property type="match status" value="1"/>
</dbReference>
<evidence type="ECO:0000313" key="6">
    <source>
        <dbReference type="EMBL" id="KAA0200475.1"/>
    </source>
</evidence>
<dbReference type="InterPro" id="IPR036383">
    <property type="entry name" value="TSP1_rpt_sf"/>
</dbReference>
<dbReference type="GO" id="GO:0030215">
    <property type="term" value="F:semaphorin receptor binding"/>
    <property type="evidence" value="ECO:0007669"/>
    <property type="project" value="InterPro"/>
</dbReference>
<dbReference type="InterPro" id="IPR015943">
    <property type="entry name" value="WD40/YVTN_repeat-like_dom_sf"/>
</dbReference>
<sequence>MLLCPLLVEKCAVDLLVLNHLLYCNDAFYTQPTTLDPGSSLVQWENSVYSSLDLRKPGVYLMASDGFLYTSGWFHGALHIHRVLLPNFNGLPNWDHFLTTPDSPSFIQAEPAEFIAVFETEEEVYFLLRESQLQSCALKVLDRPSEQAPFPNKPISAHDQNEGGKTQSQSTMVTRLARVCKGDRGGYTYVNEGEFVTFAKATVECTLRRPFSDRSDGLPSEEYAYTHAEAATWDPIEEQLYVAFATPRGHPKGVALCIYTKESIDKAYQSDLLSSQLDDDSNPTRTIRNTFPNICSRFSSKNLSEMELDQGRQLPRGHLLRAKTIQPVDNRPILVQPAVGQPTHDADLKVWKHMAVDHVGDHKVLYLATDFYVERYRIVSKGADKSIDMLYACPVDRFKASEFYILTTKHVIRLSAAVQKCSDLHSRADCLAAGNPYCMWDRNAGLCDLTMLIGSSQRDSAVSSTTNEQDWFNATHLCDPHSTWDDGNSKTDWWGHLTMVSLAGRDEPSVTALPCAQLAISPNADGSQQNLTCWCRPCRQGCSELNKPMMEIINCTIHPAWSRWSPWSACSTSCGIGIRTRTRRCDSPGPMLIPLPDGSKVSWTCESDRNIGSNPLQREMQVEQCGLQLECAKGQWMNPSINQASMPAASFGSTYSDGIGHWSNWGPWTSCNQACLPPVSVTAVMNHVVPVTPYSAPLYLHGGVQTRRRTCLFTPVYGCPGGPTQANESRPCPPVPACHTDWSCWSDWSTCQPRPIDKGGSPIYSKVSGTESGLCEWKVDGIRKRVRQCVLGQGDWLANRPPSCSGPMDETESCPRLAGQRTSICPPENPFNTNVDPHSETKLMYPPGSTFRTYWSSPIRGNASVQSYQVDQSKTRDYMNDEHFHSYPRRSRTVDPPESTSHYYGLAGVYQGIEPSRPPGSYESEGSDPESSPLPHPANNEYRNASADQWTQESCPQSGRMGNKRTEPLRPLFPEDNESFSQATSSGRTAERNNSSSSYIPPSMPLLPVRYPTGHNRKSDQSQSFTGASLGSSLDWAPEASSGRSDIYSICLERPQNPHLRDSSS</sequence>
<dbReference type="SMART" id="SM00209">
    <property type="entry name" value="TSP1"/>
    <property type="match status" value="2"/>
</dbReference>
<dbReference type="SMART" id="SM00630">
    <property type="entry name" value="Sema"/>
    <property type="match status" value="1"/>
</dbReference>
<dbReference type="Pfam" id="PF00090">
    <property type="entry name" value="TSP_1"/>
    <property type="match status" value="1"/>
</dbReference>
<dbReference type="InterPro" id="IPR001627">
    <property type="entry name" value="Semap_dom"/>
</dbReference>
<dbReference type="Gene3D" id="2.20.100.10">
    <property type="entry name" value="Thrombospondin type-1 (TSP1) repeat"/>
    <property type="match status" value="2"/>
</dbReference>
<dbReference type="PROSITE" id="PS50092">
    <property type="entry name" value="TSP1"/>
    <property type="match status" value="1"/>
</dbReference>
<dbReference type="GO" id="GO:0007399">
    <property type="term" value="P:nervous system development"/>
    <property type="evidence" value="ECO:0007669"/>
    <property type="project" value="UniProtKB-KW"/>
</dbReference>
<feature type="compositionally biased region" description="Polar residues" evidence="4">
    <location>
        <begin position="1021"/>
        <end position="1032"/>
    </location>
</feature>
<feature type="region of interest" description="Disordered" evidence="4">
    <location>
        <begin position="147"/>
        <end position="169"/>
    </location>
</feature>
<name>A0A8E0S3C1_9TREM</name>
<organism evidence="6 7">
    <name type="scientific">Fasciolopsis buskii</name>
    <dbReference type="NCBI Taxonomy" id="27845"/>
    <lineage>
        <taxon>Eukaryota</taxon>
        <taxon>Metazoa</taxon>
        <taxon>Spiralia</taxon>
        <taxon>Lophotrochozoa</taxon>
        <taxon>Platyhelminthes</taxon>
        <taxon>Trematoda</taxon>
        <taxon>Digenea</taxon>
        <taxon>Plagiorchiida</taxon>
        <taxon>Echinostomata</taxon>
        <taxon>Echinostomatoidea</taxon>
        <taxon>Fasciolidae</taxon>
        <taxon>Fasciolopsis</taxon>
    </lineage>
</organism>